<accession>A0A6L5YLJ3</accession>
<dbReference type="RefSeq" id="WP_154497333.1">
    <property type="nucleotide sequence ID" value="NZ_VUMU01000015.1"/>
</dbReference>
<gene>
    <name evidence="1" type="ORF">FYJ59_11335</name>
</gene>
<protein>
    <submittedName>
        <fullName evidence="1">Uncharacterized protein</fullName>
    </submittedName>
</protein>
<name>A0A6L5YLJ3_9FIRM</name>
<comment type="caution">
    <text evidence="1">The sequence shown here is derived from an EMBL/GenBank/DDBJ whole genome shotgun (WGS) entry which is preliminary data.</text>
</comment>
<dbReference type="EMBL" id="VUMU01000015">
    <property type="protein sequence ID" value="MST58820.1"/>
    <property type="molecule type" value="Genomic_DNA"/>
</dbReference>
<evidence type="ECO:0000313" key="2">
    <source>
        <dbReference type="Proteomes" id="UP000476055"/>
    </source>
</evidence>
<reference evidence="1 2" key="1">
    <citation type="submission" date="2019-08" db="EMBL/GenBank/DDBJ databases">
        <title>In-depth cultivation of the pig gut microbiome towards novel bacterial diversity and tailored functional studies.</title>
        <authorList>
            <person name="Wylensek D."/>
            <person name="Hitch T.C.A."/>
            <person name="Clavel T."/>
        </authorList>
    </citation>
    <scope>NUCLEOTIDE SEQUENCE [LARGE SCALE GENOMIC DNA]</scope>
    <source>
        <strain evidence="1 2">WCA3-601-WT-6H</strain>
    </source>
</reference>
<dbReference type="AlphaFoldDB" id="A0A6L5YLJ3"/>
<evidence type="ECO:0000313" key="1">
    <source>
        <dbReference type="EMBL" id="MST58820.1"/>
    </source>
</evidence>
<keyword evidence="2" id="KW-1185">Reference proteome</keyword>
<sequence length="116" mass="14062">MKQEEVRKCTKVVELFRSMMDELGDMCVVYDVRFGFIVLEYYMDGYFENNSNYDNAEDLYHHLLDKWKFCWIVDKAKVNGTEEFEDYEPSLTKEQRTERDKALAHFEEAFRQIQTE</sequence>
<organism evidence="1 2">
    <name type="scientific">Waltera intestinalis</name>
    <dbReference type="NCBI Taxonomy" id="2606635"/>
    <lineage>
        <taxon>Bacteria</taxon>
        <taxon>Bacillati</taxon>
        <taxon>Bacillota</taxon>
        <taxon>Clostridia</taxon>
        <taxon>Lachnospirales</taxon>
        <taxon>Lachnospiraceae</taxon>
        <taxon>Waltera</taxon>
    </lineage>
</organism>
<proteinExistence type="predicted"/>
<dbReference type="Proteomes" id="UP000476055">
    <property type="component" value="Unassembled WGS sequence"/>
</dbReference>